<dbReference type="EMBL" id="CP008876">
    <property type="protein sequence ID" value="AIF65764.1"/>
    <property type="molecule type" value="Genomic_DNA"/>
</dbReference>
<dbReference type="Proteomes" id="UP000027980">
    <property type="component" value="Chromosome"/>
</dbReference>
<dbReference type="SUPFAM" id="SSF53067">
    <property type="entry name" value="Actin-like ATPase domain"/>
    <property type="match status" value="1"/>
</dbReference>
<dbReference type="Pfam" id="PF19278">
    <property type="entry name" value="Hydant_A_C"/>
    <property type="match status" value="1"/>
</dbReference>
<dbReference type="InterPro" id="IPR049517">
    <property type="entry name" value="ACX-like_C"/>
</dbReference>
<dbReference type="InterPro" id="IPR008040">
    <property type="entry name" value="Hydant_A_N"/>
</dbReference>
<gene>
    <name evidence="4" type="ORF">GZ22_03285</name>
</gene>
<dbReference type="GeneID" id="34222006"/>
<feature type="domain" description="Hydantoinase A/oxoprolinase" evidence="1">
    <location>
        <begin position="205"/>
        <end position="489"/>
    </location>
</feature>
<dbReference type="Pfam" id="PF05378">
    <property type="entry name" value="Hydant_A_N"/>
    <property type="match status" value="1"/>
</dbReference>
<dbReference type="RefSeq" id="WP_038558582.1">
    <property type="nucleotide sequence ID" value="NZ_CP008876.1"/>
</dbReference>
<accession>A0A075LH57</accession>
<evidence type="ECO:0000259" key="2">
    <source>
        <dbReference type="Pfam" id="PF05378"/>
    </source>
</evidence>
<dbReference type="InterPro" id="IPR043129">
    <property type="entry name" value="ATPase_NBD"/>
</dbReference>
<evidence type="ECO:0000313" key="5">
    <source>
        <dbReference type="Proteomes" id="UP000027980"/>
    </source>
</evidence>
<evidence type="ECO:0000259" key="1">
    <source>
        <dbReference type="Pfam" id="PF01968"/>
    </source>
</evidence>
<protein>
    <submittedName>
        <fullName evidence="4">Hydantoin utilization protein A</fullName>
    </submittedName>
</protein>
<dbReference type="Pfam" id="PF01968">
    <property type="entry name" value="Hydantoinase_A"/>
    <property type="match status" value="1"/>
</dbReference>
<dbReference type="GO" id="GO:0017168">
    <property type="term" value="F:5-oxoprolinase (ATP-hydrolyzing) activity"/>
    <property type="evidence" value="ECO:0007669"/>
    <property type="project" value="TreeGrafter"/>
</dbReference>
<dbReference type="AlphaFoldDB" id="A0A075LH57"/>
<dbReference type="PANTHER" id="PTHR11365:SF23">
    <property type="entry name" value="HYPOTHETICAL 5-OXOPROLINASE (EUROFUNG)-RELATED"/>
    <property type="match status" value="1"/>
</dbReference>
<name>A0A075LH57_9BACI</name>
<dbReference type="PANTHER" id="PTHR11365">
    <property type="entry name" value="5-OXOPROLINASE RELATED"/>
    <property type="match status" value="1"/>
</dbReference>
<dbReference type="InterPro" id="IPR045079">
    <property type="entry name" value="Oxoprolinase-like"/>
</dbReference>
<evidence type="ECO:0000313" key="4">
    <source>
        <dbReference type="EMBL" id="AIF65764.1"/>
    </source>
</evidence>
<dbReference type="KEGG" id="tap:GZ22_03285"/>
<organism evidence="4 5">
    <name type="scientific">Terribacillus saccharophilus</name>
    <dbReference type="NCBI Taxonomy" id="361277"/>
    <lineage>
        <taxon>Bacteria</taxon>
        <taxon>Bacillati</taxon>
        <taxon>Bacillota</taxon>
        <taxon>Bacilli</taxon>
        <taxon>Bacillales</taxon>
        <taxon>Bacillaceae</taxon>
        <taxon>Terribacillus</taxon>
    </lineage>
</organism>
<dbReference type="GO" id="GO:0006749">
    <property type="term" value="P:glutathione metabolic process"/>
    <property type="evidence" value="ECO:0007669"/>
    <property type="project" value="TreeGrafter"/>
</dbReference>
<evidence type="ECO:0000259" key="3">
    <source>
        <dbReference type="Pfam" id="PF19278"/>
    </source>
</evidence>
<feature type="domain" description="Hydantoinase/oxoprolinase N-terminal" evidence="2">
    <location>
        <begin position="8"/>
        <end position="183"/>
    </location>
</feature>
<reference evidence="4 5" key="1">
    <citation type="submission" date="2014-07" db="EMBL/GenBank/DDBJ databases">
        <title>Complete genome sequence of a moderately halophilic bacterium Terribacillus aidingensis MP602, isolated from Cryptomeria fortunei in Tianmu mountain in China.</title>
        <authorList>
            <person name="Wang Y."/>
            <person name="Lu P."/>
            <person name="Zhang L."/>
        </authorList>
    </citation>
    <scope>NUCLEOTIDE SEQUENCE [LARGE SCALE GENOMIC DNA]</scope>
    <source>
        <strain evidence="4 5">MP602</strain>
    </source>
</reference>
<proteinExistence type="predicted"/>
<sequence length="684" mass="74322">MGDINYELGIDIGGTFTDLTLKEIDGSGIWNVKTPTVPKDPASGISNGLQLLKEKGIDLTKISYFVHGMTIGLNTLLQRNGARIGLFVTEGFRDILSIQRLRLPVPYDLHSRLPESLIERQHVYPIKERMQGDGEVFTSLDMNDVDQAIDQAVEEGLEGLVVSFLHSYRNPAHELQVVERIKERAPHLYVEASSSIWTEMREYERTVIAAMNVYIQPNVKRYFETLVERLEQEGIQAKPFITQSNGGLMEIHAAADQPVKTLFSGPAAGVMGAVQAADASGIDNVITFDVGGTSADISLIEGGEILYTQTNELGGLPTILPSVAIYSIGAGGGSLAWIDKGGILKVGPLSAGSDPGPACYGRGEEPALTDAFLLSGYLNSASFAGGNVGLNQDRSAAAFQKIADHLESNVLEAADQSIQVAVANMFTELSNVLEQHGIDPNDFSLMAFGGAGPVLANMVAEEIQAKQVIIPANPGNLCAQGSLAADFVYDAITSRQVLLKEMDKAEWSTIFTAMEQEATDWLNRQQVDAFLQSTQLHHTIDARYKGQAFELEVPFQLDWLEADPSLKLAEIFHAQHERLYGHSDPNASIELMNFKVRIVGETAANSHAATVMNENSLEPGERSVRINGQTYSAAIVDRTSLQPGMEIQGPAIIEQQDTTTVVLPSWKAKTDEAGNLLLVRKEMN</sequence>
<dbReference type="InterPro" id="IPR002821">
    <property type="entry name" value="Hydantoinase_A"/>
</dbReference>
<dbReference type="OrthoDB" id="9768323at2"/>
<feature type="domain" description="Acetophenone carboxylase-like C-terminal" evidence="3">
    <location>
        <begin position="510"/>
        <end position="672"/>
    </location>
</feature>
<dbReference type="HOGENOM" id="CLU_002157_1_2_9"/>
<dbReference type="GO" id="GO:0005829">
    <property type="term" value="C:cytosol"/>
    <property type="evidence" value="ECO:0007669"/>
    <property type="project" value="TreeGrafter"/>
</dbReference>